<sequence>MAQSPGPDHQPTKPWSVKQRPTQTSKTDPDVETRRPSRKRTPMLPDKRGPHDDVTNDIIVGMSVTWQTRGMVTWLATLAGVVA</sequence>
<feature type="region of interest" description="Disordered" evidence="1">
    <location>
        <begin position="1"/>
        <end position="54"/>
    </location>
</feature>
<evidence type="ECO:0000256" key="1">
    <source>
        <dbReference type="SAM" id="MobiDB-lite"/>
    </source>
</evidence>
<organism evidence="2 3">
    <name type="scientific">Lithospermum erythrorhizon</name>
    <name type="common">Purple gromwell</name>
    <name type="synonym">Lithospermum officinale var. erythrorhizon</name>
    <dbReference type="NCBI Taxonomy" id="34254"/>
    <lineage>
        <taxon>Eukaryota</taxon>
        <taxon>Viridiplantae</taxon>
        <taxon>Streptophyta</taxon>
        <taxon>Embryophyta</taxon>
        <taxon>Tracheophyta</taxon>
        <taxon>Spermatophyta</taxon>
        <taxon>Magnoliopsida</taxon>
        <taxon>eudicotyledons</taxon>
        <taxon>Gunneridae</taxon>
        <taxon>Pentapetalae</taxon>
        <taxon>asterids</taxon>
        <taxon>lamiids</taxon>
        <taxon>Boraginales</taxon>
        <taxon>Boraginaceae</taxon>
        <taxon>Boraginoideae</taxon>
        <taxon>Lithospermeae</taxon>
        <taxon>Lithospermum</taxon>
    </lineage>
</organism>
<name>A0AAV3R3P0_LITER</name>
<evidence type="ECO:0000313" key="3">
    <source>
        <dbReference type="Proteomes" id="UP001454036"/>
    </source>
</evidence>
<accession>A0AAV3R3P0</accession>
<dbReference type="AlphaFoldDB" id="A0AAV3R3P0"/>
<feature type="compositionally biased region" description="Basic and acidic residues" evidence="1">
    <location>
        <begin position="45"/>
        <end position="54"/>
    </location>
</feature>
<comment type="caution">
    <text evidence="2">The sequence shown here is derived from an EMBL/GenBank/DDBJ whole genome shotgun (WGS) entry which is preliminary data.</text>
</comment>
<dbReference type="EMBL" id="BAABME010006673">
    <property type="protein sequence ID" value="GAA0168987.1"/>
    <property type="molecule type" value="Genomic_DNA"/>
</dbReference>
<proteinExistence type="predicted"/>
<protein>
    <submittedName>
        <fullName evidence="2">Uncharacterized protein</fullName>
    </submittedName>
</protein>
<keyword evidence="3" id="KW-1185">Reference proteome</keyword>
<gene>
    <name evidence="2" type="ORF">LIER_23564</name>
</gene>
<reference evidence="2 3" key="1">
    <citation type="submission" date="2024-01" db="EMBL/GenBank/DDBJ databases">
        <title>The complete chloroplast genome sequence of Lithospermum erythrorhizon: insights into the phylogenetic relationship among Boraginaceae species and the maternal lineages of purple gromwells.</title>
        <authorList>
            <person name="Okada T."/>
            <person name="Watanabe K."/>
        </authorList>
    </citation>
    <scope>NUCLEOTIDE SEQUENCE [LARGE SCALE GENOMIC DNA]</scope>
</reference>
<dbReference type="Proteomes" id="UP001454036">
    <property type="component" value="Unassembled WGS sequence"/>
</dbReference>
<evidence type="ECO:0000313" key="2">
    <source>
        <dbReference type="EMBL" id="GAA0168987.1"/>
    </source>
</evidence>